<dbReference type="EMBL" id="CP003345">
    <property type="protein sequence ID" value="AFM05368.1"/>
    <property type="molecule type" value="Genomic_DNA"/>
</dbReference>
<keyword evidence="3" id="KW-1185">Reference proteome</keyword>
<dbReference type="KEGG" id="fli:Fleli_3027"/>
<keyword evidence="1" id="KW-0732">Signal</keyword>
<evidence type="ECO:0000256" key="1">
    <source>
        <dbReference type="SAM" id="SignalP"/>
    </source>
</evidence>
<proteinExistence type="predicted"/>
<protein>
    <recommendedName>
        <fullName evidence="4">G8 domain-containing protein</fullName>
    </recommendedName>
</protein>
<reference evidence="3" key="1">
    <citation type="submission" date="2012-06" db="EMBL/GenBank/DDBJ databases">
        <title>The complete genome of Flexibacter litoralis DSM 6794.</title>
        <authorList>
            <person name="Lucas S."/>
            <person name="Copeland A."/>
            <person name="Lapidus A."/>
            <person name="Glavina del Rio T."/>
            <person name="Dalin E."/>
            <person name="Tice H."/>
            <person name="Bruce D."/>
            <person name="Goodwin L."/>
            <person name="Pitluck S."/>
            <person name="Peters L."/>
            <person name="Ovchinnikova G."/>
            <person name="Lu M."/>
            <person name="Kyrpides N."/>
            <person name="Mavromatis K."/>
            <person name="Ivanova N."/>
            <person name="Brettin T."/>
            <person name="Detter J.C."/>
            <person name="Han C."/>
            <person name="Larimer F."/>
            <person name="Land M."/>
            <person name="Hauser L."/>
            <person name="Markowitz V."/>
            <person name="Cheng J.-F."/>
            <person name="Hugenholtz P."/>
            <person name="Woyke T."/>
            <person name="Wu D."/>
            <person name="Spring S."/>
            <person name="Lang E."/>
            <person name="Kopitz M."/>
            <person name="Brambilla E."/>
            <person name="Klenk H.-P."/>
            <person name="Eisen J.A."/>
        </authorList>
    </citation>
    <scope>NUCLEOTIDE SEQUENCE [LARGE SCALE GENOMIC DNA]</scope>
    <source>
        <strain evidence="3">ATCC 23117 / DSM 6794 / NBRC 15988 / NCIMB 1366 / Sio-4</strain>
    </source>
</reference>
<dbReference type="HOGENOM" id="CLU_248657_0_0_10"/>
<dbReference type="Proteomes" id="UP000006054">
    <property type="component" value="Chromosome"/>
</dbReference>
<evidence type="ECO:0000313" key="3">
    <source>
        <dbReference type="Proteomes" id="UP000006054"/>
    </source>
</evidence>
<name>I4AN33_BERLS</name>
<feature type="signal peptide" evidence="1">
    <location>
        <begin position="1"/>
        <end position="34"/>
    </location>
</feature>
<evidence type="ECO:0000313" key="2">
    <source>
        <dbReference type="EMBL" id="AFM05368.1"/>
    </source>
</evidence>
<gene>
    <name evidence="2" type="ordered locus">Fleli_3027</name>
</gene>
<dbReference type="eggNOG" id="ENOG5031Q2U">
    <property type="taxonomic scope" value="Bacteria"/>
</dbReference>
<feature type="chain" id="PRO_5003685935" description="G8 domain-containing protein" evidence="1">
    <location>
        <begin position="35"/>
        <end position="1501"/>
    </location>
</feature>
<evidence type="ECO:0008006" key="4">
    <source>
        <dbReference type="Google" id="ProtNLM"/>
    </source>
</evidence>
<sequence precursor="true">MQNSNTNIMFFLKTRGRFFFLLLMSFFFTFQLNAADFYWVGGTGNWNDFATHWATTSGGATFHANAPTAADDVFFDASSGAAGYTITLDIAAVANNFTFSGNAFSYDGANSLIVNGTSTNSSIQAITFGGTNTYTFTGAYTAVAASETRFTGTSAVDFDNNITIGNGSTFSFTPDATTTVTGVFNSTTTCTALNTINSTGGTANVTFTAASTWTNTNVTNIAATGSVTLTSGIITTSSGITDATVTNRNLFWVGGTGNWNNTAHWSLTSGGAGGECIPTATDDVNFDGASGLAGGTVTLDVAAPVRDFIYDAAGATFDASNPLTVNGTTTIATTRTVSFTGTDTYTFVGDYTADATSTTLFSSLGAVDFDNNITIGNGSTFSFTPDATTTVTGVFNSTTTCAALNTINSTGGTANVTFTAASTWINTDVTNIAATGSVTLESGSLTTSSGITDNATNRNLFWVGGTGNWNNTAHWSLTSGGTGGECIPTATDDVNFDGNSGLAAGTVTLNVAAPVRDFIYDAAGATFDASNPLTVNGTTTIATTRTVSFTGTDTYSFIGDFTAAASTTTDFSNTNLASFSNVTIEEGSTFRFSANGAATTTVSGTFTPNGNCTNPVILSGNGGTAPVNFTNPQSWSGVNVNQINSTGADVTINSISVVVTGNFIDNTTLGRSLFWVGGTGDWSDSNHWSLTSGGAGGECIPTAIDDVRFDAASFSVAGQIVTMDIDGTSRDMNWTGVTNTPTFAGTAAREFTLTGSLTFDAGMNQTGNASTYEGLMVFASAIAQTITTNGKGLNAVRFQTGAAGEWTLQDDFVVINQTLLNSGILNTNNQDVVSGTISTNNSLVPDRTLTLGSSNITLTSASTTVLDYRNDANFTLNSGTSTINITGATTTIETGDLSKTISHLNYTGAGNRVIETNATNLITFGDITTTNGGQLNINGTSPKAYNDISVGNNVSGTITGTTDPTGNLINSITKGNNQTLTFSGGYQVNNTITTGNNATLEFTNTGGENEFIGLITIGTGGNFNVSGDIDNTFADITLLDNATVTLSNTPAGSTNSFANINMNNGTTFEFSSVALTTVSGNINVLGSCATPITLTSNNPPTQARLNLANPLTLFGATIENINATGQVINVSSGTLANNTNVTGDIVGRDLYWVHSVAGAGSTANWYNAANWSATSGGATGECPPTIYDNVFFDANSFSAANQIVDMDNDAFCRNMDWTGVTNTPRLQSIGEDTDLYVGGNLIFVAGVTVGTGGTQPNEINNIYFVATEAIVGSPATLNNTIDLGIGANENTSGRRFKRAFFDKNAAAGNTVVNPVTWTFASAFNLTQEAVTSGAPTYSTGTLRMVDGNLITADFDIQVRIINANSAVDASLDMGNSSFTLRASGMSVDFRNDANFTFYNPGINALFNCTVGGNSDVYVGEKAKELPDIDWNANDVDIFTENGNNRITFRNIILDANADVNMTGNSPKTYSESLTFPNGVHTRFRGSDGTISVKFHKVVYEF</sequence>
<organism evidence="2 3">
    <name type="scientific">Bernardetia litoralis (strain ATCC 23117 / DSM 6794 / NBRC 15988 / NCIMB 1366 / Fx l1 / Sio-4)</name>
    <name type="common">Flexibacter litoralis</name>
    <dbReference type="NCBI Taxonomy" id="880071"/>
    <lineage>
        <taxon>Bacteria</taxon>
        <taxon>Pseudomonadati</taxon>
        <taxon>Bacteroidota</taxon>
        <taxon>Cytophagia</taxon>
        <taxon>Cytophagales</taxon>
        <taxon>Bernardetiaceae</taxon>
        <taxon>Bernardetia</taxon>
    </lineage>
</organism>
<accession>I4AN33</accession>